<dbReference type="OrthoDB" id="7699712at2759"/>
<accession>A0A5J4UXH1</accession>
<reference evidence="1 2" key="1">
    <citation type="submission" date="2019-03" db="EMBL/GenBank/DDBJ databases">
        <title>Single cell metagenomics reveals metabolic interactions within the superorganism composed of flagellate Streblomastix strix and complex community of Bacteroidetes bacteria on its surface.</title>
        <authorList>
            <person name="Treitli S.C."/>
            <person name="Kolisko M."/>
            <person name="Husnik F."/>
            <person name="Keeling P."/>
            <person name="Hampl V."/>
        </authorList>
    </citation>
    <scope>NUCLEOTIDE SEQUENCE [LARGE SCALE GENOMIC DNA]</scope>
    <source>
        <strain evidence="1">ST1C</strain>
    </source>
</reference>
<sequence length="170" mass="19159">MQQDFTRNRVLGSLGCSSELMELIRQAGVDDEFGGNIIRHSMMTKLRQEGASLLQVNEFTRYAPGSSVYQCGNMALIMWVGLYGQYWKWGCDGVSREWKGYKRVSARVDGDQFGSNPLVGSTSGQLGLLLDRRAPEGMMQYIAVVCYLVHITHAVDDGFRFGFKCYEINF</sequence>
<dbReference type="AlphaFoldDB" id="A0A5J4UXH1"/>
<evidence type="ECO:0000313" key="2">
    <source>
        <dbReference type="Proteomes" id="UP000324800"/>
    </source>
</evidence>
<protein>
    <submittedName>
        <fullName evidence="1">Uncharacterized protein</fullName>
    </submittedName>
</protein>
<dbReference type="EMBL" id="SNRW01011983">
    <property type="protein sequence ID" value="KAA6374435.1"/>
    <property type="molecule type" value="Genomic_DNA"/>
</dbReference>
<dbReference type="Proteomes" id="UP000324800">
    <property type="component" value="Unassembled WGS sequence"/>
</dbReference>
<evidence type="ECO:0000313" key="1">
    <source>
        <dbReference type="EMBL" id="KAA6374435.1"/>
    </source>
</evidence>
<name>A0A5J4UXH1_9EUKA</name>
<gene>
    <name evidence="1" type="ORF">EZS28_030041</name>
</gene>
<organism evidence="1 2">
    <name type="scientific">Streblomastix strix</name>
    <dbReference type="NCBI Taxonomy" id="222440"/>
    <lineage>
        <taxon>Eukaryota</taxon>
        <taxon>Metamonada</taxon>
        <taxon>Preaxostyla</taxon>
        <taxon>Oxymonadida</taxon>
        <taxon>Streblomastigidae</taxon>
        <taxon>Streblomastix</taxon>
    </lineage>
</organism>
<proteinExistence type="predicted"/>
<comment type="caution">
    <text evidence="1">The sequence shown here is derived from an EMBL/GenBank/DDBJ whole genome shotgun (WGS) entry which is preliminary data.</text>
</comment>